<keyword evidence="3" id="KW-0645">Protease</keyword>
<dbReference type="InterPro" id="IPR036005">
    <property type="entry name" value="Creatinase/aminopeptidase-like"/>
</dbReference>
<keyword evidence="4" id="KW-1185">Reference proteome</keyword>
<dbReference type="RefSeq" id="WP_092334015.1">
    <property type="nucleotide sequence ID" value="NZ_FNCP01000015.1"/>
</dbReference>
<dbReference type="EMBL" id="FNCP01000015">
    <property type="protein sequence ID" value="SDH56351.1"/>
    <property type="molecule type" value="Genomic_DNA"/>
</dbReference>
<dbReference type="PANTHER" id="PTHR46112:SF2">
    <property type="entry name" value="XAA-PRO AMINOPEPTIDASE P-RELATED"/>
    <property type="match status" value="1"/>
</dbReference>
<dbReference type="InterPro" id="IPR050659">
    <property type="entry name" value="Peptidase_M24B"/>
</dbReference>
<evidence type="ECO:0000259" key="1">
    <source>
        <dbReference type="Pfam" id="PF00557"/>
    </source>
</evidence>
<dbReference type="SUPFAM" id="SSF53092">
    <property type="entry name" value="Creatinase/prolidase N-terminal domain"/>
    <property type="match status" value="1"/>
</dbReference>
<dbReference type="GO" id="GO:0004177">
    <property type="term" value="F:aminopeptidase activity"/>
    <property type="evidence" value="ECO:0007669"/>
    <property type="project" value="UniProtKB-KW"/>
</dbReference>
<keyword evidence="3" id="KW-0378">Hydrolase</keyword>
<evidence type="ECO:0000313" key="3">
    <source>
        <dbReference type="EMBL" id="SDH56351.1"/>
    </source>
</evidence>
<gene>
    <name evidence="3" type="ORF">SAMN05443529_11521</name>
</gene>
<dbReference type="Pfam" id="PF00557">
    <property type="entry name" value="Peptidase_M24"/>
    <property type="match status" value="1"/>
</dbReference>
<feature type="domain" description="Peptidase M24" evidence="1">
    <location>
        <begin position="143"/>
        <end position="377"/>
    </location>
</feature>
<organism evidence="3 4">
    <name type="scientific">Desulfosporosinus hippei DSM 8344</name>
    <dbReference type="NCBI Taxonomy" id="1121419"/>
    <lineage>
        <taxon>Bacteria</taxon>
        <taxon>Bacillati</taxon>
        <taxon>Bacillota</taxon>
        <taxon>Clostridia</taxon>
        <taxon>Eubacteriales</taxon>
        <taxon>Desulfitobacteriaceae</taxon>
        <taxon>Desulfosporosinus</taxon>
    </lineage>
</organism>
<proteinExistence type="predicted"/>
<dbReference type="Gene3D" id="3.90.230.10">
    <property type="entry name" value="Creatinase/methionine aminopeptidase superfamily"/>
    <property type="match status" value="1"/>
</dbReference>
<dbReference type="CDD" id="cd01066">
    <property type="entry name" value="APP_MetAP"/>
    <property type="match status" value="1"/>
</dbReference>
<accession>A0A1G8DFD3</accession>
<dbReference type="PANTHER" id="PTHR46112">
    <property type="entry name" value="AMINOPEPTIDASE"/>
    <property type="match status" value="1"/>
</dbReference>
<name>A0A1G8DFD3_9FIRM</name>
<dbReference type="STRING" id="1121419.SAMN05443529_11521"/>
<reference evidence="4" key="1">
    <citation type="submission" date="2016-10" db="EMBL/GenBank/DDBJ databases">
        <authorList>
            <person name="Varghese N."/>
            <person name="Submissions S."/>
        </authorList>
    </citation>
    <scope>NUCLEOTIDE SEQUENCE [LARGE SCALE GENOMIC DNA]</scope>
    <source>
        <strain evidence="4">DSM 8344</strain>
    </source>
</reference>
<dbReference type="SUPFAM" id="SSF55920">
    <property type="entry name" value="Creatinase/aminopeptidase"/>
    <property type="match status" value="1"/>
</dbReference>
<dbReference type="InterPro" id="IPR000994">
    <property type="entry name" value="Pept_M24"/>
</dbReference>
<dbReference type="InterPro" id="IPR000587">
    <property type="entry name" value="Creatinase_N"/>
</dbReference>
<dbReference type="OrthoDB" id="9806388at2"/>
<keyword evidence="3" id="KW-0031">Aminopeptidase</keyword>
<sequence length="395" mass="43434">MRIPLTELQKRVTDFQVSLRKKGVEGALLVQRADTLYFSGTAQNVHVYIPDKGKPIVLAYRDFERAQRESSWQVIPLKGISKIPKDIQEAGLPLPRIIGLELDVLPVNNFERYRKSFPEITLVDISGEIRLQRSVKSDWEIARLEESAQIMSLVMEFAKEVLQPGMTEVELEGLLAGKARTLGHEGHVRMRGFNSELYVGTITAGAGSTAHSSFDAPVTGSGISVAHPNGASLHEIQIGEPIVVDMVTVVNGYQIDQTRILSLKPLSQELKLAYETARLVEERILSALIPGRIAGEVYEEILTWVSENTPYGENFMGFGTSRVSFIGHGVGLELDELPTISKGAKTVIKKGMVVAIEPKFVFPGMGAVGIEDTVVIEAELGARYLSTTPRELIEV</sequence>
<evidence type="ECO:0000259" key="2">
    <source>
        <dbReference type="Pfam" id="PF01321"/>
    </source>
</evidence>
<dbReference type="Proteomes" id="UP000198656">
    <property type="component" value="Unassembled WGS sequence"/>
</dbReference>
<dbReference type="Pfam" id="PF01321">
    <property type="entry name" value="Creatinase_N"/>
    <property type="match status" value="1"/>
</dbReference>
<evidence type="ECO:0000313" key="4">
    <source>
        <dbReference type="Proteomes" id="UP000198656"/>
    </source>
</evidence>
<dbReference type="AlphaFoldDB" id="A0A1G8DFD3"/>
<dbReference type="Gene3D" id="3.40.350.10">
    <property type="entry name" value="Creatinase/prolidase N-terminal domain"/>
    <property type="match status" value="1"/>
</dbReference>
<dbReference type="InterPro" id="IPR029149">
    <property type="entry name" value="Creatin/AminoP/Spt16_N"/>
</dbReference>
<feature type="domain" description="Creatinase N-terminal" evidence="2">
    <location>
        <begin position="11"/>
        <end position="135"/>
    </location>
</feature>
<protein>
    <submittedName>
        <fullName evidence="3">Xaa-Pro aminopeptidase</fullName>
    </submittedName>
</protein>